<feature type="region of interest" description="Disordered" evidence="1">
    <location>
        <begin position="198"/>
        <end position="230"/>
    </location>
</feature>
<name>A0A167MB92_CALVF</name>
<gene>
    <name evidence="2" type="ORF">CALVIDRAFT_106781</name>
</gene>
<protein>
    <submittedName>
        <fullName evidence="2">Uncharacterized protein</fullName>
    </submittedName>
</protein>
<dbReference type="STRING" id="1330018.A0A167MB92"/>
<dbReference type="Proteomes" id="UP000076738">
    <property type="component" value="Unassembled WGS sequence"/>
</dbReference>
<reference evidence="2 3" key="1">
    <citation type="journal article" date="2016" name="Mol. Biol. Evol.">
        <title>Comparative Genomics of Early-Diverging Mushroom-Forming Fungi Provides Insights into the Origins of Lignocellulose Decay Capabilities.</title>
        <authorList>
            <person name="Nagy L.G."/>
            <person name="Riley R."/>
            <person name="Tritt A."/>
            <person name="Adam C."/>
            <person name="Daum C."/>
            <person name="Floudas D."/>
            <person name="Sun H."/>
            <person name="Yadav J.S."/>
            <person name="Pangilinan J."/>
            <person name="Larsson K.H."/>
            <person name="Matsuura K."/>
            <person name="Barry K."/>
            <person name="Labutti K."/>
            <person name="Kuo R."/>
            <person name="Ohm R.A."/>
            <person name="Bhattacharya S.S."/>
            <person name="Shirouzu T."/>
            <person name="Yoshinaga Y."/>
            <person name="Martin F.M."/>
            <person name="Grigoriev I.V."/>
            <person name="Hibbett D.S."/>
        </authorList>
    </citation>
    <scope>NUCLEOTIDE SEQUENCE [LARGE SCALE GENOMIC DNA]</scope>
    <source>
        <strain evidence="2 3">TUFC12733</strain>
    </source>
</reference>
<dbReference type="EMBL" id="KV417283">
    <property type="protein sequence ID" value="KZO96533.1"/>
    <property type="molecule type" value="Genomic_DNA"/>
</dbReference>
<evidence type="ECO:0000256" key="1">
    <source>
        <dbReference type="SAM" id="MobiDB-lite"/>
    </source>
</evidence>
<dbReference type="AlphaFoldDB" id="A0A167MB92"/>
<keyword evidence="3" id="KW-1185">Reference proteome</keyword>
<proteinExistence type="predicted"/>
<feature type="region of interest" description="Disordered" evidence="1">
    <location>
        <begin position="297"/>
        <end position="322"/>
    </location>
</feature>
<feature type="compositionally biased region" description="Basic residues" evidence="1">
    <location>
        <begin position="298"/>
        <end position="319"/>
    </location>
</feature>
<evidence type="ECO:0000313" key="2">
    <source>
        <dbReference type="EMBL" id="KZO96533.1"/>
    </source>
</evidence>
<sequence>MSAEVEERPAQRRRLGSPEIQITRQIIGGREVITIDDSDDEVQPVPQMAAQGPSRRRLGDRTTRTHMRAFPAGRDGRTRFEEMRRRQQVGEALTHRNRIQDIMNEEEIDFAVIPDDDDDDDDFVPDDDNRIFSPTPPPANNAPNRRRIALGGALFVQDGLQINLNLGERVNRYLAHLPLPIMGMGDLLGQAPPAIPAYKEDFTHPGAPPGVTHSFPASPPSPDRKGKSVNPPASINFQCTNCHDNLYLAAPDAKHRVYALRCGHLFDGQCVSKLSTPPAGIFPQTENIPVLGLEPLTRRGRGRGARNTGKAKSRGRKRKRGEEEKLTWDWACPSCQRAHVSEWDASAGERQTGAWVPHREEGAILLYL</sequence>
<organism evidence="2 3">
    <name type="scientific">Calocera viscosa (strain TUFC12733)</name>
    <dbReference type="NCBI Taxonomy" id="1330018"/>
    <lineage>
        <taxon>Eukaryota</taxon>
        <taxon>Fungi</taxon>
        <taxon>Dikarya</taxon>
        <taxon>Basidiomycota</taxon>
        <taxon>Agaricomycotina</taxon>
        <taxon>Dacrymycetes</taxon>
        <taxon>Dacrymycetales</taxon>
        <taxon>Dacrymycetaceae</taxon>
        <taxon>Calocera</taxon>
    </lineage>
</organism>
<dbReference type="OrthoDB" id="2507647at2759"/>
<accession>A0A167MB92</accession>
<evidence type="ECO:0000313" key="3">
    <source>
        <dbReference type="Proteomes" id="UP000076738"/>
    </source>
</evidence>